<evidence type="ECO:0000313" key="3">
    <source>
        <dbReference type="EMBL" id="CAD8782667.1"/>
    </source>
</evidence>
<sequence>MQLALFVAGVVCLAHATAFTSPVQCLSQSRTITSSAARAVRRAPLALSMQEGEDENLKKKWFSRNVPTDIKRSRKYFEIEERGEFLAGPDRQDEWGEELTEIGKWQRTKGPIYVQSGGGGLLAFGFFNYFALGNMYGASSAMFSLGILVGLLGFALQRSTSS</sequence>
<gene>
    <name evidence="3" type="ORF">HTEP1355_LOCUS2916</name>
</gene>
<feature type="transmembrane region" description="Helical" evidence="1">
    <location>
        <begin position="135"/>
        <end position="156"/>
    </location>
</feature>
<dbReference type="AlphaFoldDB" id="A0A7S0VBY2"/>
<accession>A0A7S0VBY2</accession>
<reference evidence="3" key="1">
    <citation type="submission" date="2021-01" db="EMBL/GenBank/DDBJ databases">
        <authorList>
            <person name="Corre E."/>
            <person name="Pelletier E."/>
            <person name="Niang G."/>
            <person name="Scheremetjew M."/>
            <person name="Finn R."/>
            <person name="Kale V."/>
            <person name="Holt S."/>
            <person name="Cochrane G."/>
            <person name="Meng A."/>
            <person name="Brown T."/>
            <person name="Cohen L."/>
        </authorList>
    </citation>
    <scope>NUCLEOTIDE SEQUENCE</scope>
    <source>
        <strain evidence="3">CCMP443</strain>
    </source>
</reference>
<feature type="chain" id="PRO_5031262593" evidence="2">
    <location>
        <begin position="19"/>
        <end position="162"/>
    </location>
</feature>
<dbReference type="EMBL" id="HBFN01004880">
    <property type="protein sequence ID" value="CAD8782667.1"/>
    <property type="molecule type" value="Transcribed_RNA"/>
</dbReference>
<protein>
    <submittedName>
        <fullName evidence="3">Uncharacterized protein</fullName>
    </submittedName>
</protein>
<keyword evidence="1" id="KW-0812">Transmembrane</keyword>
<proteinExistence type="predicted"/>
<keyword evidence="1" id="KW-0472">Membrane</keyword>
<evidence type="ECO:0000256" key="1">
    <source>
        <dbReference type="SAM" id="Phobius"/>
    </source>
</evidence>
<keyword evidence="1" id="KW-1133">Transmembrane helix</keyword>
<evidence type="ECO:0000256" key="2">
    <source>
        <dbReference type="SAM" id="SignalP"/>
    </source>
</evidence>
<keyword evidence="2" id="KW-0732">Signal</keyword>
<name>A0A7S0VBY2_9CRYP</name>
<organism evidence="3">
    <name type="scientific">Hemiselmis tepida</name>
    <dbReference type="NCBI Taxonomy" id="464990"/>
    <lineage>
        <taxon>Eukaryota</taxon>
        <taxon>Cryptophyceae</taxon>
        <taxon>Cryptomonadales</taxon>
        <taxon>Hemiselmidaceae</taxon>
        <taxon>Hemiselmis</taxon>
    </lineage>
</organism>
<feature type="signal peptide" evidence="2">
    <location>
        <begin position="1"/>
        <end position="18"/>
    </location>
</feature>